<proteinExistence type="predicted"/>
<name>A0ABQ9DL45_9PASS</name>
<reference evidence="1" key="1">
    <citation type="submission" date="2019-10" db="EMBL/GenBank/DDBJ databases">
        <authorList>
            <person name="Soares A.E.R."/>
            <person name="Aleixo A."/>
            <person name="Schneider P."/>
            <person name="Miyaki C.Y."/>
            <person name="Schneider M.P."/>
            <person name="Mello C."/>
            <person name="Vasconcelos A.T.R."/>
        </authorList>
    </citation>
    <scope>NUCLEOTIDE SEQUENCE</scope>
    <source>
        <tissue evidence="1">Muscle</tissue>
    </source>
</reference>
<dbReference type="EMBL" id="WHWB01033183">
    <property type="protein sequence ID" value="KAJ7421561.1"/>
    <property type="molecule type" value="Genomic_DNA"/>
</dbReference>
<dbReference type="Gene3D" id="3.60.10.10">
    <property type="entry name" value="Endonuclease/exonuclease/phosphatase"/>
    <property type="match status" value="1"/>
</dbReference>
<accession>A0ABQ9DL45</accession>
<keyword evidence="2" id="KW-1185">Reference proteome</keyword>
<sequence length="138" mass="15429">MLDNVYSVHPECCSALIAHKLPQLNINIAAFNEVRLHEEGSLKEHGAGYTIYWSGKPKTERHLSGVGFMIKNSVASKLENLPTGHSDRIMFLRFPLHNKQHVVLFSVYAPTLQADPAEKTNSTLTCAASPKRFLEIRS</sequence>
<comment type="caution">
    <text evidence="1">The sequence shown here is derived from an EMBL/GenBank/DDBJ whole genome shotgun (WGS) entry which is preliminary data.</text>
</comment>
<dbReference type="InterPro" id="IPR036691">
    <property type="entry name" value="Endo/exonu/phosph_ase_sf"/>
</dbReference>
<organism evidence="1 2">
    <name type="scientific">Willisornis vidua</name>
    <name type="common">Xingu scale-backed antbird</name>
    <dbReference type="NCBI Taxonomy" id="1566151"/>
    <lineage>
        <taxon>Eukaryota</taxon>
        <taxon>Metazoa</taxon>
        <taxon>Chordata</taxon>
        <taxon>Craniata</taxon>
        <taxon>Vertebrata</taxon>
        <taxon>Euteleostomi</taxon>
        <taxon>Archelosauria</taxon>
        <taxon>Archosauria</taxon>
        <taxon>Dinosauria</taxon>
        <taxon>Saurischia</taxon>
        <taxon>Theropoda</taxon>
        <taxon>Coelurosauria</taxon>
        <taxon>Aves</taxon>
        <taxon>Neognathae</taxon>
        <taxon>Neoaves</taxon>
        <taxon>Telluraves</taxon>
        <taxon>Australaves</taxon>
        <taxon>Passeriformes</taxon>
        <taxon>Thamnophilidae</taxon>
        <taxon>Willisornis</taxon>
    </lineage>
</organism>
<dbReference type="Proteomes" id="UP001145742">
    <property type="component" value="Unassembled WGS sequence"/>
</dbReference>
<dbReference type="SUPFAM" id="SSF56219">
    <property type="entry name" value="DNase I-like"/>
    <property type="match status" value="1"/>
</dbReference>
<evidence type="ECO:0000313" key="2">
    <source>
        <dbReference type="Proteomes" id="UP001145742"/>
    </source>
</evidence>
<protein>
    <submittedName>
        <fullName evidence="1">Uncharacterized protein</fullName>
    </submittedName>
</protein>
<gene>
    <name evidence="1" type="ORF">WISP_41931</name>
</gene>
<evidence type="ECO:0000313" key="1">
    <source>
        <dbReference type="EMBL" id="KAJ7421561.1"/>
    </source>
</evidence>